<keyword evidence="2" id="KW-1185">Reference proteome</keyword>
<dbReference type="Proteomes" id="UP001628874">
    <property type="component" value="Unassembled WGS sequence"/>
</dbReference>
<organism evidence="1 2">
    <name type="scientific">Scytonema tolypothrichoides VB-61278_2</name>
    <dbReference type="NCBI Taxonomy" id="3232314"/>
    <lineage>
        <taxon>Bacteria</taxon>
        <taxon>Bacillati</taxon>
        <taxon>Cyanobacteriota</taxon>
        <taxon>Cyanophyceae</taxon>
        <taxon>Nostocales</taxon>
        <taxon>Scytonemataceae</taxon>
        <taxon>Scytonema</taxon>
    </lineage>
</organism>
<name>A0ABW8WDQ8_9CYAN</name>
<comment type="caution">
    <text evidence="1">The sequence shown here is derived from an EMBL/GenBank/DDBJ whole genome shotgun (WGS) entry which is preliminary data.</text>
</comment>
<reference evidence="1 2" key="1">
    <citation type="submission" date="2024-07" db="EMBL/GenBank/DDBJ databases">
        <authorList>
            <person name="Tripathy S."/>
        </authorList>
    </citation>
    <scope>NUCLEOTIDE SEQUENCE [LARGE SCALE GENOMIC DNA]</scope>
    <source>
        <strain evidence="1 2">VB-61278_2</strain>
    </source>
</reference>
<accession>A0ABW8WDQ8</accession>
<sequence>MVADNSDENAGAIVSRQVLIQSFNLEQQAIYEFWILGALKYLQ</sequence>
<dbReference type="RefSeq" id="WP_272899976.1">
    <property type="nucleotide sequence ID" value="NZ_JBFQGM010000001.1"/>
</dbReference>
<gene>
    <name evidence="1" type="ORF">AB0759_00510</name>
</gene>
<proteinExistence type="predicted"/>
<protein>
    <submittedName>
        <fullName evidence="1">Uncharacterized protein</fullName>
    </submittedName>
</protein>
<evidence type="ECO:0000313" key="2">
    <source>
        <dbReference type="Proteomes" id="UP001628874"/>
    </source>
</evidence>
<evidence type="ECO:0000313" key="1">
    <source>
        <dbReference type="EMBL" id="MFL9459122.1"/>
    </source>
</evidence>
<dbReference type="EMBL" id="JBFQGM010000001">
    <property type="protein sequence ID" value="MFL9459122.1"/>
    <property type="molecule type" value="Genomic_DNA"/>
</dbReference>